<dbReference type="SUPFAM" id="SSF52172">
    <property type="entry name" value="CheY-like"/>
    <property type="match status" value="1"/>
</dbReference>
<dbReference type="InterPro" id="IPR001789">
    <property type="entry name" value="Sig_transdc_resp-reg_receiver"/>
</dbReference>
<dbReference type="InterPro" id="IPR039420">
    <property type="entry name" value="WalR-like"/>
</dbReference>
<dbReference type="SMART" id="SM00421">
    <property type="entry name" value="HTH_LUXR"/>
    <property type="match status" value="1"/>
</dbReference>
<dbReference type="RefSeq" id="WP_073191329.1">
    <property type="nucleotide sequence ID" value="NZ_FQZG01000113.1"/>
</dbReference>
<evidence type="ECO:0000256" key="2">
    <source>
        <dbReference type="ARBA" id="ARBA00023125"/>
    </source>
</evidence>
<dbReference type="InterPro" id="IPR016032">
    <property type="entry name" value="Sig_transdc_resp-reg_C-effctor"/>
</dbReference>
<dbReference type="PROSITE" id="PS50110">
    <property type="entry name" value="RESPONSE_REGULATORY"/>
    <property type="match status" value="1"/>
</dbReference>
<organism evidence="6 7">
    <name type="scientific">Tessaracoccus bendigoensis DSM 12906</name>
    <dbReference type="NCBI Taxonomy" id="1123357"/>
    <lineage>
        <taxon>Bacteria</taxon>
        <taxon>Bacillati</taxon>
        <taxon>Actinomycetota</taxon>
        <taxon>Actinomycetes</taxon>
        <taxon>Propionibacteriales</taxon>
        <taxon>Propionibacteriaceae</taxon>
        <taxon>Tessaracoccus</taxon>
    </lineage>
</organism>
<dbReference type="Gene3D" id="3.40.50.2300">
    <property type="match status" value="1"/>
</dbReference>
<evidence type="ECO:0000259" key="5">
    <source>
        <dbReference type="PROSITE" id="PS50110"/>
    </source>
</evidence>
<dbReference type="STRING" id="1123357.SAMN02745244_03625"/>
<dbReference type="InterPro" id="IPR000792">
    <property type="entry name" value="Tscrpt_reg_LuxR_C"/>
</dbReference>
<dbReference type="GO" id="GO:0003677">
    <property type="term" value="F:DNA binding"/>
    <property type="evidence" value="ECO:0007669"/>
    <property type="project" value="UniProtKB-KW"/>
</dbReference>
<keyword evidence="1 3" id="KW-0597">Phosphoprotein</keyword>
<sequence>MTGVTSVGLVDDDPLLLQLLAASLGHEGLSVLWACDAAAALRNFAESPPSVVVIDIRMPVVSGFDLAWQVLSSFPEAKVMMLTSLEDPESLAGAMQAGAMGYLVKTDPPDRIATGIRSAASGLRAFSPAVGSVKGPTGLMPSDLISSPLTPRETEVLQLMAQSLTNDQIARRLQISGDTVKRHVSSVLGKLNVPDRLGAVMWGVRNHVIRG</sequence>
<dbReference type="GO" id="GO:0006355">
    <property type="term" value="P:regulation of DNA-templated transcription"/>
    <property type="evidence" value="ECO:0007669"/>
    <property type="project" value="InterPro"/>
</dbReference>
<feature type="domain" description="HTH luxR-type" evidence="4">
    <location>
        <begin position="142"/>
        <end position="207"/>
    </location>
</feature>
<keyword evidence="2" id="KW-0238">DNA-binding</keyword>
<dbReference type="Pfam" id="PF00196">
    <property type="entry name" value="GerE"/>
    <property type="match status" value="1"/>
</dbReference>
<evidence type="ECO:0000259" key="4">
    <source>
        <dbReference type="PROSITE" id="PS50043"/>
    </source>
</evidence>
<dbReference type="SUPFAM" id="SSF46894">
    <property type="entry name" value="C-terminal effector domain of the bipartite response regulators"/>
    <property type="match status" value="1"/>
</dbReference>
<dbReference type="InterPro" id="IPR036388">
    <property type="entry name" value="WH-like_DNA-bd_sf"/>
</dbReference>
<dbReference type="PANTHER" id="PTHR43214">
    <property type="entry name" value="TWO-COMPONENT RESPONSE REGULATOR"/>
    <property type="match status" value="1"/>
</dbReference>
<evidence type="ECO:0000256" key="1">
    <source>
        <dbReference type="ARBA" id="ARBA00022553"/>
    </source>
</evidence>
<evidence type="ECO:0000313" key="6">
    <source>
        <dbReference type="EMBL" id="SHJ94286.1"/>
    </source>
</evidence>
<gene>
    <name evidence="6" type="ORF">SAMN02745244_03625</name>
</gene>
<feature type="modified residue" description="4-aspartylphosphate" evidence="3">
    <location>
        <position position="55"/>
    </location>
</feature>
<dbReference type="AlphaFoldDB" id="A0A1M6NFB7"/>
<evidence type="ECO:0000313" key="7">
    <source>
        <dbReference type="Proteomes" id="UP000184512"/>
    </source>
</evidence>
<dbReference type="Gene3D" id="1.10.10.10">
    <property type="entry name" value="Winged helix-like DNA-binding domain superfamily/Winged helix DNA-binding domain"/>
    <property type="match status" value="1"/>
</dbReference>
<proteinExistence type="predicted"/>
<dbReference type="Proteomes" id="UP000184512">
    <property type="component" value="Unassembled WGS sequence"/>
</dbReference>
<dbReference type="InterPro" id="IPR058245">
    <property type="entry name" value="NreC/VraR/RcsB-like_REC"/>
</dbReference>
<dbReference type="PANTHER" id="PTHR43214:SF43">
    <property type="entry name" value="TWO-COMPONENT RESPONSE REGULATOR"/>
    <property type="match status" value="1"/>
</dbReference>
<dbReference type="CDD" id="cd17535">
    <property type="entry name" value="REC_NarL-like"/>
    <property type="match status" value="1"/>
</dbReference>
<feature type="domain" description="Response regulatory" evidence="5">
    <location>
        <begin position="6"/>
        <end position="120"/>
    </location>
</feature>
<dbReference type="CDD" id="cd06170">
    <property type="entry name" value="LuxR_C_like"/>
    <property type="match status" value="1"/>
</dbReference>
<dbReference type="SMART" id="SM00448">
    <property type="entry name" value="REC"/>
    <property type="match status" value="1"/>
</dbReference>
<dbReference type="GO" id="GO:0000160">
    <property type="term" value="P:phosphorelay signal transduction system"/>
    <property type="evidence" value="ECO:0007669"/>
    <property type="project" value="InterPro"/>
</dbReference>
<evidence type="ECO:0000256" key="3">
    <source>
        <dbReference type="PROSITE-ProRule" id="PRU00169"/>
    </source>
</evidence>
<protein>
    <submittedName>
        <fullName evidence="6">Two component transcriptional regulator, LuxR family</fullName>
    </submittedName>
</protein>
<dbReference type="PRINTS" id="PR00038">
    <property type="entry name" value="HTHLUXR"/>
</dbReference>
<keyword evidence="7" id="KW-1185">Reference proteome</keyword>
<reference evidence="6 7" key="1">
    <citation type="submission" date="2016-11" db="EMBL/GenBank/DDBJ databases">
        <authorList>
            <person name="Jaros S."/>
            <person name="Januszkiewicz K."/>
            <person name="Wedrychowicz H."/>
        </authorList>
    </citation>
    <scope>NUCLEOTIDE SEQUENCE [LARGE SCALE GENOMIC DNA]</scope>
    <source>
        <strain evidence="6 7">DSM 12906</strain>
    </source>
</reference>
<dbReference type="InterPro" id="IPR011006">
    <property type="entry name" value="CheY-like_superfamily"/>
</dbReference>
<dbReference type="PROSITE" id="PS50043">
    <property type="entry name" value="HTH_LUXR_2"/>
    <property type="match status" value="1"/>
</dbReference>
<name>A0A1M6NFB7_9ACTN</name>
<dbReference type="EMBL" id="FQZG01000113">
    <property type="protein sequence ID" value="SHJ94286.1"/>
    <property type="molecule type" value="Genomic_DNA"/>
</dbReference>
<dbReference type="OrthoDB" id="4135368at2"/>
<dbReference type="Pfam" id="PF00072">
    <property type="entry name" value="Response_reg"/>
    <property type="match status" value="1"/>
</dbReference>
<accession>A0A1M6NFB7</accession>